<organism evidence="3 4">
    <name type="scientific">Hevea brasiliensis</name>
    <name type="common">Para rubber tree</name>
    <name type="synonym">Siphonia brasiliensis</name>
    <dbReference type="NCBI Taxonomy" id="3981"/>
    <lineage>
        <taxon>Eukaryota</taxon>
        <taxon>Viridiplantae</taxon>
        <taxon>Streptophyta</taxon>
        <taxon>Embryophyta</taxon>
        <taxon>Tracheophyta</taxon>
        <taxon>Spermatophyta</taxon>
        <taxon>Magnoliopsida</taxon>
        <taxon>eudicotyledons</taxon>
        <taxon>Gunneridae</taxon>
        <taxon>Pentapetalae</taxon>
        <taxon>rosids</taxon>
        <taxon>fabids</taxon>
        <taxon>Malpighiales</taxon>
        <taxon>Euphorbiaceae</taxon>
        <taxon>Crotonoideae</taxon>
        <taxon>Micrandreae</taxon>
        <taxon>Hevea</taxon>
    </lineage>
</organism>
<dbReference type="Proteomes" id="UP000467840">
    <property type="component" value="Chromosome 4"/>
</dbReference>
<reference evidence="3 4" key="1">
    <citation type="journal article" date="2020" name="Mol. Plant">
        <title>The Chromosome-Based Rubber Tree Genome Provides New Insights into Spurge Genome Evolution and Rubber Biosynthesis.</title>
        <authorList>
            <person name="Liu J."/>
            <person name="Shi C."/>
            <person name="Shi C.C."/>
            <person name="Li W."/>
            <person name="Zhang Q.J."/>
            <person name="Zhang Y."/>
            <person name="Li K."/>
            <person name="Lu H.F."/>
            <person name="Shi C."/>
            <person name="Zhu S.T."/>
            <person name="Xiao Z.Y."/>
            <person name="Nan H."/>
            <person name="Yue Y."/>
            <person name="Zhu X.G."/>
            <person name="Wu Y."/>
            <person name="Hong X.N."/>
            <person name="Fan G.Y."/>
            <person name="Tong Y."/>
            <person name="Zhang D."/>
            <person name="Mao C.L."/>
            <person name="Liu Y.L."/>
            <person name="Hao S.J."/>
            <person name="Liu W.Q."/>
            <person name="Lv M.Q."/>
            <person name="Zhang H.B."/>
            <person name="Liu Y."/>
            <person name="Hu-Tang G.R."/>
            <person name="Wang J.P."/>
            <person name="Wang J.H."/>
            <person name="Sun Y.H."/>
            <person name="Ni S.B."/>
            <person name="Chen W.B."/>
            <person name="Zhang X.C."/>
            <person name="Jiao Y.N."/>
            <person name="Eichler E.E."/>
            <person name="Li G.H."/>
            <person name="Liu X."/>
            <person name="Gao L.Z."/>
        </authorList>
    </citation>
    <scope>NUCLEOTIDE SEQUENCE [LARGE SCALE GENOMIC DNA]</scope>
    <source>
        <strain evidence="4">cv. GT1</strain>
        <tissue evidence="3">Leaf</tissue>
    </source>
</reference>
<protein>
    <submittedName>
        <fullName evidence="3">Uncharacterized protein</fullName>
    </submittedName>
</protein>
<comment type="caution">
    <text evidence="3">The sequence shown here is derived from an EMBL/GenBank/DDBJ whole genome shotgun (WGS) entry which is preliminary data.</text>
</comment>
<accession>A0A6A6LEQ9</accession>
<feature type="region of interest" description="Disordered" evidence="2">
    <location>
        <begin position="155"/>
        <end position="213"/>
    </location>
</feature>
<gene>
    <name evidence="3" type="ORF">GH714_006036</name>
</gene>
<sequence>MVEAEVLVYNVQQYSSRVYTEEEVARNESEPAAATASPLSQKATEAKTYSSSDPKKEIASTKLSEPVAVPPTVIETPLTTKPLKETKEPIQTTTATSDQVIKSSPPPSMIAKTMILPKTKEPIQATAPTSDQELIKSSSLPPSITTETKILPKTKEPIQTTAPTSDQELIKSSSPPPSIATETKILPKTKEPIQTTAPTSDQELIKSSSPPPSIAAETKILPKVLSHLAELKESIPVAATIAKTAQAHRTSLSGKTTDLEARLAQREKKLSFLETEFSRLSKEEEKVEAQFQFLITQKEKILANKKYVLADLEKTNDEALKDLEEWRNLESEIKQVN</sequence>
<keyword evidence="1" id="KW-0175">Coiled coil</keyword>
<keyword evidence="4" id="KW-1185">Reference proteome</keyword>
<evidence type="ECO:0000313" key="3">
    <source>
        <dbReference type="EMBL" id="KAF2299930.1"/>
    </source>
</evidence>
<feature type="coiled-coil region" evidence="1">
    <location>
        <begin position="256"/>
        <end position="329"/>
    </location>
</feature>
<proteinExistence type="predicted"/>
<feature type="region of interest" description="Disordered" evidence="2">
    <location>
        <begin position="21"/>
        <end position="106"/>
    </location>
</feature>
<dbReference type="EMBL" id="JAAGAX010000010">
    <property type="protein sequence ID" value="KAF2299930.1"/>
    <property type="molecule type" value="Genomic_DNA"/>
</dbReference>
<name>A0A6A6LEQ9_HEVBR</name>
<evidence type="ECO:0000256" key="1">
    <source>
        <dbReference type="SAM" id="Coils"/>
    </source>
</evidence>
<evidence type="ECO:0000256" key="2">
    <source>
        <dbReference type="SAM" id="MobiDB-lite"/>
    </source>
</evidence>
<evidence type="ECO:0000313" key="4">
    <source>
        <dbReference type="Proteomes" id="UP000467840"/>
    </source>
</evidence>
<feature type="compositionally biased region" description="Polar residues" evidence="2">
    <location>
        <begin position="192"/>
        <end position="206"/>
    </location>
</feature>
<feature type="compositionally biased region" description="Polar residues" evidence="2">
    <location>
        <begin position="90"/>
        <end position="102"/>
    </location>
</feature>
<dbReference type="AlphaFoldDB" id="A0A6A6LEQ9"/>
<feature type="compositionally biased region" description="Polar residues" evidence="2">
    <location>
        <begin position="157"/>
        <end position="173"/>
    </location>
</feature>
<feature type="compositionally biased region" description="Polar residues" evidence="2">
    <location>
        <begin position="37"/>
        <end position="52"/>
    </location>
</feature>